<evidence type="ECO:0000313" key="1">
    <source>
        <dbReference type="EMBL" id="RIH90647.1"/>
    </source>
</evidence>
<reference evidence="1 2" key="1">
    <citation type="submission" date="2018-08" db="EMBL/GenBank/DDBJ databases">
        <title>Meiothermus terrae DSM 26712 genome sequencing project.</title>
        <authorList>
            <person name="Da Costa M.S."/>
            <person name="Albuquerque L."/>
            <person name="Raposo P."/>
            <person name="Froufe H.J.C."/>
            <person name="Barroso C.S."/>
            <person name="Egas C."/>
        </authorList>
    </citation>
    <scope>NUCLEOTIDE SEQUENCE [LARGE SCALE GENOMIC DNA]</scope>
    <source>
        <strain evidence="1 2">DSM 26712</strain>
    </source>
</reference>
<comment type="caution">
    <text evidence="1">The sequence shown here is derived from an EMBL/GenBank/DDBJ whole genome shotgun (WGS) entry which is preliminary data.</text>
</comment>
<evidence type="ECO:0000313" key="2">
    <source>
        <dbReference type="Proteomes" id="UP000265715"/>
    </source>
</evidence>
<organism evidence="1 2">
    <name type="scientific">Calidithermus terrae</name>
    <dbReference type="NCBI Taxonomy" id="1408545"/>
    <lineage>
        <taxon>Bacteria</taxon>
        <taxon>Thermotogati</taxon>
        <taxon>Deinococcota</taxon>
        <taxon>Deinococci</taxon>
        <taxon>Thermales</taxon>
        <taxon>Thermaceae</taxon>
        <taxon>Calidithermus</taxon>
    </lineage>
</organism>
<proteinExistence type="predicted"/>
<dbReference type="InterPro" id="IPR036286">
    <property type="entry name" value="LexA/Signal_pep-like_sf"/>
</dbReference>
<gene>
    <name evidence="1" type="ORF">Mterra_00249</name>
</gene>
<dbReference type="EMBL" id="QXDL01000005">
    <property type="protein sequence ID" value="RIH90647.1"/>
    <property type="molecule type" value="Genomic_DNA"/>
</dbReference>
<dbReference type="Gene3D" id="2.10.109.10">
    <property type="entry name" value="Umud Fragment, subunit A"/>
    <property type="match status" value="1"/>
</dbReference>
<dbReference type="SUPFAM" id="SSF51306">
    <property type="entry name" value="LexA/Signal peptidase"/>
    <property type="match status" value="1"/>
</dbReference>
<accession>A0A399F1I7</accession>
<name>A0A399F1I7_9DEIN</name>
<dbReference type="Proteomes" id="UP000265715">
    <property type="component" value="Unassembled WGS sequence"/>
</dbReference>
<dbReference type="RefSeq" id="WP_147372491.1">
    <property type="nucleotide sequence ID" value="NZ_QXDL01000005.1"/>
</dbReference>
<dbReference type="AlphaFoldDB" id="A0A399F1I7"/>
<protein>
    <submittedName>
        <fullName evidence="1">Uncharacterized protein</fullName>
    </submittedName>
</protein>
<keyword evidence="2" id="KW-1185">Reference proteome</keyword>
<sequence>MVIWLPERGKDGLGVLKVWNPEADHVILKSWNPKVKPIVIDKAEPFEVQGVVVDVRYSPRQLKRIVHEL</sequence>